<keyword evidence="2" id="KW-1185">Reference proteome</keyword>
<proteinExistence type="predicted"/>
<protein>
    <submittedName>
        <fullName evidence="1">DUF5694 domain-containing protein</fullName>
    </submittedName>
</protein>
<evidence type="ECO:0000313" key="2">
    <source>
        <dbReference type="Proteomes" id="UP001139461"/>
    </source>
</evidence>
<evidence type="ECO:0000313" key="1">
    <source>
        <dbReference type="EMBL" id="MCG2417958.1"/>
    </source>
</evidence>
<sequence>MNTNQLIKVLLISAVIMGSNQVRSQNKSAQLSYKASKEAILLGVYHFDNPGMDTYNLEIDDYFTKKRQAEIQEVVALLAAYKPHKIFVEFLPGQQPKLDSLFALYASGRLTLKAIEGGQNEVYQLGFRLAKQLGINEIIAVDHPGVFLAPYADFISDTLSIESYQEYNKAYNQQMEKRQKDFTENTVKENLIHLNDWQQILNNHNYYNNIAITVKDTANVMFGYQEMEMEIDGLLYQMRSFDFNNIGVALATEWYRRNLFIYRNILEQTEDNDRILIIFGSGHLRHLHQFFDDNPEFKTVATNNFLNK</sequence>
<organism evidence="1 2">
    <name type="scientific">Aequorivita vitellina</name>
    <dbReference type="NCBI Taxonomy" id="2874475"/>
    <lineage>
        <taxon>Bacteria</taxon>
        <taxon>Pseudomonadati</taxon>
        <taxon>Bacteroidota</taxon>
        <taxon>Flavobacteriia</taxon>
        <taxon>Flavobacteriales</taxon>
        <taxon>Flavobacteriaceae</taxon>
        <taxon>Aequorivita</taxon>
    </lineage>
</organism>
<dbReference type="EMBL" id="JAIRBA010000004">
    <property type="protein sequence ID" value="MCG2417958.1"/>
    <property type="molecule type" value="Genomic_DNA"/>
</dbReference>
<comment type="caution">
    <text evidence="1">The sequence shown here is derived from an EMBL/GenBank/DDBJ whole genome shotgun (WGS) entry which is preliminary data.</text>
</comment>
<reference evidence="1" key="1">
    <citation type="submission" date="2021-09" db="EMBL/GenBank/DDBJ databases">
        <title>Genome of Aequorivita sp. strain F47161.</title>
        <authorList>
            <person name="Wang Y."/>
        </authorList>
    </citation>
    <scope>NUCLEOTIDE SEQUENCE</scope>
    <source>
        <strain evidence="1">F47161</strain>
    </source>
</reference>
<dbReference type="RefSeq" id="WP_237601774.1">
    <property type="nucleotide sequence ID" value="NZ_JAIRBA010000004.1"/>
</dbReference>
<accession>A0A9X1QVM2</accession>
<name>A0A9X1QVM2_9FLAO</name>
<dbReference type="AlphaFoldDB" id="A0A9X1QVM2"/>
<dbReference type="Pfam" id="PF18950">
    <property type="entry name" value="DUF5694"/>
    <property type="match status" value="1"/>
</dbReference>
<dbReference type="InterPro" id="IPR043749">
    <property type="entry name" value="DUF5694"/>
</dbReference>
<gene>
    <name evidence="1" type="ORF">K8089_02910</name>
</gene>
<dbReference type="Proteomes" id="UP001139461">
    <property type="component" value="Unassembled WGS sequence"/>
</dbReference>